<proteinExistence type="predicted"/>
<name>A2Z611_ORYSI</name>
<dbReference type="Proteomes" id="UP000007015">
    <property type="component" value="Chromosome 10"/>
</dbReference>
<gene>
    <name evidence="1" type="ORF">OsI_33086</name>
</gene>
<dbReference type="EMBL" id="CM000135">
    <property type="protein sequence ID" value="EAY78045.1"/>
    <property type="molecule type" value="Genomic_DNA"/>
</dbReference>
<protein>
    <submittedName>
        <fullName evidence="1">Uncharacterized protein</fullName>
    </submittedName>
</protein>
<keyword evidence="2" id="KW-1185">Reference proteome</keyword>
<sequence length="71" mass="8106">MDAAADRTWAARCRVRELHRLQLVTRGHCPRVQTAETIFRHTRIGKRQAKLWIRVSDTMETIYGGDGGPTS</sequence>
<dbReference type="HOGENOM" id="CLU_2744468_0_0_1"/>
<accession>A2Z611</accession>
<dbReference type="AlphaFoldDB" id="A2Z611"/>
<organism evidence="1 2">
    <name type="scientific">Oryza sativa subsp. indica</name>
    <name type="common">Rice</name>
    <dbReference type="NCBI Taxonomy" id="39946"/>
    <lineage>
        <taxon>Eukaryota</taxon>
        <taxon>Viridiplantae</taxon>
        <taxon>Streptophyta</taxon>
        <taxon>Embryophyta</taxon>
        <taxon>Tracheophyta</taxon>
        <taxon>Spermatophyta</taxon>
        <taxon>Magnoliopsida</taxon>
        <taxon>Liliopsida</taxon>
        <taxon>Poales</taxon>
        <taxon>Poaceae</taxon>
        <taxon>BOP clade</taxon>
        <taxon>Oryzoideae</taxon>
        <taxon>Oryzeae</taxon>
        <taxon>Oryzinae</taxon>
        <taxon>Oryza</taxon>
        <taxon>Oryza sativa</taxon>
    </lineage>
</organism>
<evidence type="ECO:0000313" key="1">
    <source>
        <dbReference type="EMBL" id="EAY78045.1"/>
    </source>
</evidence>
<evidence type="ECO:0000313" key="2">
    <source>
        <dbReference type="Proteomes" id="UP000007015"/>
    </source>
</evidence>
<reference evidence="1 2" key="1">
    <citation type="journal article" date="2005" name="PLoS Biol.">
        <title>The genomes of Oryza sativa: a history of duplications.</title>
        <authorList>
            <person name="Yu J."/>
            <person name="Wang J."/>
            <person name="Lin W."/>
            <person name="Li S."/>
            <person name="Li H."/>
            <person name="Zhou J."/>
            <person name="Ni P."/>
            <person name="Dong W."/>
            <person name="Hu S."/>
            <person name="Zeng C."/>
            <person name="Zhang J."/>
            <person name="Zhang Y."/>
            <person name="Li R."/>
            <person name="Xu Z."/>
            <person name="Li S."/>
            <person name="Li X."/>
            <person name="Zheng H."/>
            <person name="Cong L."/>
            <person name="Lin L."/>
            <person name="Yin J."/>
            <person name="Geng J."/>
            <person name="Li G."/>
            <person name="Shi J."/>
            <person name="Liu J."/>
            <person name="Lv H."/>
            <person name="Li J."/>
            <person name="Wang J."/>
            <person name="Deng Y."/>
            <person name="Ran L."/>
            <person name="Shi X."/>
            <person name="Wang X."/>
            <person name="Wu Q."/>
            <person name="Li C."/>
            <person name="Ren X."/>
            <person name="Wang J."/>
            <person name="Wang X."/>
            <person name="Li D."/>
            <person name="Liu D."/>
            <person name="Zhang X."/>
            <person name="Ji Z."/>
            <person name="Zhao W."/>
            <person name="Sun Y."/>
            <person name="Zhang Z."/>
            <person name="Bao J."/>
            <person name="Han Y."/>
            <person name="Dong L."/>
            <person name="Ji J."/>
            <person name="Chen P."/>
            <person name="Wu S."/>
            <person name="Liu J."/>
            <person name="Xiao Y."/>
            <person name="Bu D."/>
            <person name="Tan J."/>
            <person name="Yang L."/>
            <person name="Ye C."/>
            <person name="Zhang J."/>
            <person name="Xu J."/>
            <person name="Zhou Y."/>
            <person name="Yu Y."/>
            <person name="Zhang B."/>
            <person name="Zhuang S."/>
            <person name="Wei H."/>
            <person name="Liu B."/>
            <person name="Lei M."/>
            <person name="Yu H."/>
            <person name="Li Y."/>
            <person name="Xu H."/>
            <person name="Wei S."/>
            <person name="He X."/>
            <person name="Fang L."/>
            <person name="Zhang Z."/>
            <person name="Zhang Y."/>
            <person name="Huang X."/>
            <person name="Su Z."/>
            <person name="Tong W."/>
            <person name="Li J."/>
            <person name="Tong Z."/>
            <person name="Li S."/>
            <person name="Ye J."/>
            <person name="Wang L."/>
            <person name="Fang L."/>
            <person name="Lei T."/>
            <person name="Chen C."/>
            <person name="Chen H."/>
            <person name="Xu Z."/>
            <person name="Li H."/>
            <person name="Huang H."/>
            <person name="Zhang F."/>
            <person name="Xu H."/>
            <person name="Li N."/>
            <person name="Zhao C."/>
            <person name="Li S."/>
            <person name="Dong L."/>
            <person name="Huang Y."/>
            <person name="Li L."/>
            <person name="Xi Y."/>
            <person name="Qi Q."/>
            <person name="Li W."/>
            <person name="Zhang B."/>
            <person name="Hu W."/>
            <person name="Zhang Y."/>
            <person name="Tian X."/>
            <person name="Jiao Y."/>
            <person name="Liang X."/>
            <person name="Jin J."/>
            <person name="Gao L."/>
            <person name="Zheng W."/>
            <person name="Hao B."/>
            <person name="Liu S."/>
            <person name="Wang W."/>
            <person name="Yuan L."/>
            <person name="Cao M."/>
            <person name="McDermott J."/>
            <person name="Samudrala R."/>
            <person name="Wang J."/>
            <person name="Wong G.K."/>
            <person name="Yang H."/>
        </authorList>
    </citation>
    <scope>NUCLEOTIDE SEQUENCE [LARGE SCALE GENOMIC DNA]</scope>
    <source>
        <strain evidence="2">cv. 93-11</strain>
    </source>
</reference>
<dbReference type="Gramene" id="BGIOSGA032135-TA">
    <property type="protein sequence ID" value="BGIOSGA032135-PA"/>
    <property type="gene ID" value="BGIOSGA032135"/>
</dbReference>